<evidence type="ECO:0000313" key="1">
    <source>
        <dbReference type="EMBL" id="KAF0713618.1"/>
    </source>
</evidence>
<sequence>MVNENNIVETIKKGKLRWVRHAMKSQNSLLRTMLEQSAIGKRPLGRPKLRWKHIVKRDVRELKGGVNWKDLKINRDDWSR</sequence>
<organism evidence="1 2">
    <name type="scientific">Aphis craccivora</name>
    <name type="common">Cowpea aphid</name>
    <dbReference type="NCBI Taxonomy" id="307492"/>
    <lineage>
        <taxon>Eukaryota</taxon>
        <taxon>Metazoa</taxon>
        <taxon>Ecdysozoa</taxon>
        <taxon>Arthropoda</taxon>
        <taxon>Hexapoda</taxon>
        <taxon>Insecta</taxon>
        <taxon>Pterygota</taxon>
        <taxon>Neoptera</taxon>
        <taxon>Paraneoptera</taxon>
        <taxon>Hemiptera</taxon>
        <taxon>Sternorrhyncha</taxon>
        <taxon>Aphidomorpha</taxon>
        <taxon>Aphidoidea</taxon>
        <taxon>Aphididae</taxon>
        <taxon>Aphidini</taxon>
        <taxon>Aphis</taxon>
        <taxon>Aphis</taxon>
    </lineage>
</organism>
<reference evidence="1 2" key="1">
    <citation type="submission" date="2019-08" db="EMBL/GenBank/DDBJ databases">
        <title>Whole genome of Aphis craccivora.</title>
        <authorList>
            <person name="Voronova N.V."/>
            <person name="Shulinski R.S."/>
            <person name="Bandarenka Y.V."/>
            <person name="Zhorov D.G."/>
            <person name="Warner D."/>
        </authorList>
    </citation>
    <scope>NUCLEOTIDE SEQUENCE [LARGE SCALE GENOMIC DNA]</scope>
    <source>
        <strain evidence="1">180601</strain>
        <tissue evidence="1">Whole Body</tissue>
    </source>
</reference>
<accession>A0A6G0VYP7</accession>
<dbReference type="OrthoDB" id="7987018at2759"/>
<proteinExistence type="predicted"/>
<protein>
    <submittedName>
        <fullName evidence="1">Uncharacterized protein</fullName>
    </submittedName>
</protein>
<dbReference type="Proteomes" id="UP000478052">
    <property type="component" value="Unassembled WGS sequence"/>
</dbReference>
<dbReference type="AlphaFoldDB" id="A0A6G0VYP7"/>
<evidence type="ECO:0000313" key="2">
    <source>
        <dbReference type="Proteomes" id="UP000478052"/>
    </source>
</evidence>
<dbReference type="EMBL" id="VUJU01010614">
    <property type="protein sequence ID" value="KAF0713618.1"/>
    <property type="molecule type" value="Genomic_DNA"/>
</dbReference>
<feature type="non-terminal residue" evidence="1">
    <location>
        <position position="80"/>
    </location>
</feature>
<gene>
    <name evidence="1" type="ORF">FWK35_00031676</name>
</gene>
<name>A0A6G0VYP7_APHCR</name>
<comment type="caution">
    <text evidence="1">The sequence shown here is derived from an EMBL/GenBank/DDBJ whole genome shotgun (WGS) entry which is preliminary data.</text>
</comment>
<keyword evidence="2" id="KW-1185">Reference proteome</keyword>